<evidence type="ECO:0008006" key="3">
    <source>
        <dbReference type="Google" id="ProtNLM"/>
    </source>
</evidence>
<accession>A0ABU6R7G3</accession>
<comment type="caution">
    <text evidence="1">The sequence shown here is derived from an EMBL/GenBank/DDBJ whole genome shotgun (WGS) entry which is preliminary data.</text>
</comment>
<reference evidence="1 2" key="1">
    <citation type="journal article" date="2023" name="Plants (Basel)">
        <title>Bridging the Gap: Combining Genomics and Transcriptomics Approaches to Understand Stylosanthes scabra, an Orphan Legume from the Brazilian Caatinga.</title>
        <authorList>
            <person name="Ferreira-Neto J.R.C."/>
            <person name="da Silva M.D."/>
            <person name="Binneck E."/>
            <person name="de Melo N.F."/>
            <person name="da Silva R.H."/>
            <person name="de Melo A.L.T.M."/>
            <person name="Pandolfi V."/>
            <person name="Bustamante F.O."/>
            <person name="Brasileiro-Vidal A.C."/>
            <person name="Benko-Iseppon A.M."/>
        </authorList>
    </citation>
    <scope>NUCLEOTIDE SEQUENCE [LARGE SCALE GENOMIC DNA]</scope>
    <source>
        <tissue evidence="1">Leaves</tissue>
    </source>
</reference>
<dbReference type="Proteomes" id="UP001341840">
    <property type="component" value="Unassembled WGS sequence"/>
</dbReference>
<evidence type="ECO:0000313" key="2">
    <source>
        <dbReference type="Proteomes" id="UP001341840"/>
    </source>
</evidence>
<sequence>MMYEEIDANAAKGTVESVEKKLYKLFEKYDNNPLSTIEEKGTISQPSFVTPSTSSANKKRIFMIGKLMKRNHQAEVSSGKNQLDTYLEKPLLSKECFQDLDVLEWWKLHEP</sequence>
<protein>
    <recommendedName>
        <fullName evidence="3">HAT C-terminal dimerisation domain-containing protein</fullName>
    </recommendedName>
</protein>
<organism evidence="1 2">
    <name type="scientific">Stylosanthes scabra</name>
    <dbReference type="NCBI Taxonomy" id="79078"/>
    <lineage>
        <taxon>Eukaryota</taxon>
        <taxon>Viridiplantae</taxon>
        <taxon>Streptophyta</taxon>
        <taxon>Embryophyta</taxon>
        <taxon>Tracheophyta</taxon>
        <taxon>Spermatophyta</taxon>
        <taxon>Magnoliopsida</taxon>
        <taxon>eudicotyledons</taxon>
        <taxon>Gunneridae</taxon>
        <taxon>Pentapetalae</taxon>
        <taxon>rosids</taxon>
        <taxon>fabids</taxon>
        <taxon>Fabales</taxon>
        <taxon>Fabaceae</taxon>
        <taxon>Papilionoideae</taxon>
        <taxon>50 kb inversion clade</taxon>
        <taxon>dalbergioids sensu lato</taxon>
        <taxon>Dalbergieae</taxon>
        <taxon>Pterocarpus clade</taxon>
        <taxon>Stylosanthes</taxon>
    </lineage>
</organism>
<proteinExistence type="predicted"/>
<evidence type="ECO:0000313" key="1">
    <source>
        <dbReference type="EMBL" id="MED6119897.1"/>
    </source>
</evidence>
<keyword evidence="2" id="KW-1185">Reference proteome</keyword>
<dbReference type="EMBL" id="JASCZI010030252">
    <property type="protein sequence ID" value="MED6119897.1"/>
    <property type="molecule type" value="Genomic_DNA"/>
</dbReference>
<name>A0ABU6R7G3_9FABA</name>
<gene>
    <name evidence="1" type="ORF">PIB30_015847</name>
</gene>